<accession>R7V5R4</accession>
<dbReference type="PANTHER" id="PTHR18870">
    <property type="entry name" value="PROTEIN TAG-278-RELATED"/>
    <property type="match status" value="1"/>
</dbReference>
<dbReference type="AlphaFoldDB" id="R7V5R4"/>
<evidence type="ECO:0000313" key="6">
    <source>
        <dbReference type="Proteomes" id="UP000014760"/>
    </source>
</evidence>
<dbReference type="OrthoDB" id="75801at2759"/>
<evidence type="ECO:0000256" key="3">
    <source>
        <dbReference type="SAM" id="MobiDB-lite"/>
    </source>
</evidence>
<proteinExistence type="predicted"/>
<dbReference type="HOGENOM" id="CLU_067255_0_0_1"/>
<evidence type="ECO:0000313" key="4">
    <source>
        <dbReference type="EMBL" id="ELU13817.1"/>
    </source>
</evidence>
<sequence length="249" mass="28909">MELERAMEITRQKDGDHAMVTSELEECVRHRDQTISHLETELQNLQKGIDEMSRELEAKGKDVLRIRSEANAAARSLEDQVQKQFKSELNDLMDQHQNEAQQMLTEFTEAQEILKDKISELRILLEEAEDRYMNRESRAEDLEMIQNLQMAIREAQQQIQKLMDEKRHYQMELVNRETNFNKMFNGDPKVGVMNPLSYPTHKKAKGDKNGVRGSPSIHNRLDPLPGSPFHDGQFNTAKPLPPPSKKFIK</sequence>
<feature type="compositionally biased region" description="Pro residues" evidence="3">
    <location>
        <begin position="239"/>
        <end position="249"/>
    </location>
</feature>
<dbReference type="Proteomes" id="UP000014760">
    <property type="component" value="Unassembled WGS sequence"/>
</dbReference>
<feature type="coiled-coil region" evidence="2">
    <location>
        <begin position="35"/>
        <end position="172"/>
    </location>
</feature>
<dbReference type="PANTHER" id="PTHR18870:SF9">
    <property type="entry name" value="PROTEIN TAG-278-RELATED"/>
    <property type="match status" value="1"/>
</dbReference>
<organism evidence="4">
    <name type="scientific">Capitella teleta</name>
    <name type="common">Polychaete worm</name>
    <dbReference type="NCBI Taxonomy" id="283909"/>
    <lineage>
        <taxon>Eukaryota</taxon>
        <taxon>Metazoa</taxon>
        <taxon>Spiralia</taxon>
        <taxon>Lophotrochozoa</taxon>
        <taxon>Annelida</taxon>
        <taxon>Polychaeta</taxon>
        <taxon>Sedentaria</taxon>
        <taxon>Scolecida</taxon>
        <taxon>Capitellidae</taxon>
        <taxon>Capitella</taxon>
    </lineage>
</organism>
<feature type="region of interest" description="Disordered" evidence="3">
    <location>
        <begin position="198"/>
        <end position="249"/>
    </location>
</feature>
<dbReference type="EMBL" id="AMQN01005038">
    <property type="status" value="NOT_ANNOTATED_CDS"/>
    <property type="molecule type" value="Genomic_DNA"/>
</dbReference>
<protein>
    <submittedName>
        <fullName evidence="4 5">Uncharacterized protein</fullName>
    </submittedName>
</protein>
<reference evidence="5" key="3">
    <citation type="submission" date="2015-06" db="UniProtKB">
        <authorList>
            <consortium name="EnsemblMetazoa"/>
        </authorList>
    </citation>
    <scope>IDENTIFICATION</scope>
</reference>
<reference evidence="4 6" key="2">
    <citation type="journal article" date="2013" name="Nature">
        <title>Insights into bilaterian evolution from three spiralian genomes.</title>
        <authorList>
            <person name="Simakov O."/>
            <person name="Marletaz F."/>
            <person name="Cho S.J."/>
            <person name="Edsinger-Gonzales E."/>
            <person name="Havlak P."/>
            <person name="Hellsten U."/>
            <person name="Kuo D.H."/>
            <person name="Larsson T."/>
            <person name="Lv J."/>
            <person name="Arendt D."/>
            <person name="Savage R."/>
            <person name="Osoegawa K."/>
            <person name="de Jong P."/>
            <person name="Grimwood J."/>
            <person name="Chapman J.A."/>
            <person name="Shapiro H."/>
            <person name="Aerts A."/>
            <person name="Otillar R.P."/>
            <person name="Terry A.Y."/>
            <person name="Boore J.L."/>
            <person name="Grigoriev I.V."/>
            <person name="Lindberg D.R."/>
            <person name="Seaver E.C."/>
            <person name="Weisblat D.A."/>
            <person name="Putnam N.H."/>
            <person name="Rokhsar D.S."/>
        </authorList>
    </citation>
    <scope>NUCLEOTIDE SEQUENCE</scope>
    <source>
        <strain evidence="4 6">I ESC-2004</strain>
    </source>
</reference>
<evidence type="ECO:0000256" key="2">
    <source>
        <dbReference type="SAM" id="Coils"/>
    </source>
</evidence>
<dbReference type="EMBL" id="KB295002">
    <property type="protein sequence ID" value="ELU13817.1"/>
    <property type="molecule type" value="Genomic_DNA"/>
</dbReference>
<dbReference type="STRING" id="283909.R7V5R4"/>
<gene>
    <name evidence="4" type="ORF">CAPTEDRAFT_107275</name>
</gene>
<reference evidence="6" key="1">
    <citation type="submission" date="2012-12" db="EMBL/GenBank/DDBJ databases">
        <authorList>
            <person name="Hellsten U."/>
            <person name="Grimwood J."/>
            <person name="Chapman J.A."/>
            <person name="Shapiro H."/>
            <person name="Aerts A."/>
            <person name="Otillar R.P."/>
            <person name="Terry A.Y."/>
            <person name="Boore J.L."/>
            <person name="Simakov O."/>
            <person name="Marletaz F."/>
            <person name="Cho S.-J."/>
            <person name="Edsinger-Gonzales E."/>
            <person name="Havlak P."/>
            <person name="Kuo D.-H."/>
            <person name="Larsson T."/>
            <person name="Lv J."/>
            <person name="Arendt D."/>
            <person name="Savage R."/>
            <person name="Osoegawa K."/>
            <person name="de Jong P."/>
            <person name="Lindberg D.R."/>
            <person name="Seaver E.C."/>
            <person name="Weisblat D.A."/>
            <person name="Putnam N.H."/>
            <person name="Grigoriev I.V."/>
            <person name="Rokhsar D.S."/>
        </authorList>
    </citation>
    <scope>NUCLEOTIDE SEQUENCE</scope>
    <source>
        <strain evidence="6">I ESC-2004</strain>
    </source>
</reference>
<name>R7V5R4_CAPTE</name>
<keyword evidence="1 2" id="KW-0175">Coiled coil</keyword>
<dbReference type="EnsemblMetazoa" id="CapteT107275">
    <property type="protein sequence ID" value="CapteP107275"/>
    <property type="gene ID" value="CapteG107275"/>
</dbReference>
<evidence type="ECO:0000313" key="5">
    <source>
        <dbReference type="EnsemblMetazoa" id="CapteP107275"/>
    </source>
</evidence>
<keyword evidence="6" id="KW-1185">Reference proteome</keyword>
<evidence type="ECO:0000256" key="1">
    <source>
        <dbReference type="ARBA" id="ARBA00023054"/>
    </source>
</evidence>
<dbReference type="OMA" id="VHETEFN"/>